<dbReference type="InterPro" id="IPR027363">
    <property type="entry name" value="M1Pi_N"/>
</dbReference>
<dbReference type="InterPro" id="IPR005251">
    <property type="entry name" value="IF-M1Pi"/>
</dbReference>
<dbReference type="GO" id="GO:0019509">
    <property type="term" value="P:L-methionine salvage from methylthioadenosine"/>
    <property type="evidence" value="ECO:0007669"/>
    <property type="project" value="UniProtKB-UniRule"/>
</dbReference>
<dbReference type="GO" id="GO:0046523">
    <property type="term" value="F:S-methyl-5-thioribose-1-phosphate isomerase activity"/>
    <property type="evidence" value="ECO:0007669"/>
    <property type="project" value="UniProtKB-UniRule"/>
</dbReference>
<feature type="active site" description="Proton donor" evidence="2">
    <location>
        <position position="243"/>
    </location>
</feature>
<feature type="binding site" evidence="2">
    <location>
        <begin position="53"/>
        <end position="55"/>
    </location>
    <ligand>
        <name>substrate</name>
    </ligand>
</feature>
<comment type="caution">
    <text evidence="3">The sequence shown here is derived from an EMBL/GenBank/DDBJ whole genome shotgun (WGS) entry which is preliminary data.</text>
</comment>
<evidence type="ECO:0000256" key="2">
    <source>
        <dbReference type="HAMAP-Rule" id="MF_01678"/>
    </source>
</evidence>
<dbReference type="PANTHER" id="PTHR43475:SF1">
    <property type="entry name" value="METHYLTHIORIBOSE-1-PHOSPHATE ISOMERASE"/>
    <property type="match status" value="1"/>
</dbReference>
<dbReference type="NCBIfam" id="NF004326">
    <property type="entry name" value="PRK05720.1"/>
    <property type="match status" value="1"/>
</dbReference>
<feature type="binding site" evidence="2">
    <location>
        <position position="90"/>
    </location>
    <ligand>
        <name>substrate</name>
    </ligand>
</feature>
<feature type="site" description="Transition state stabilizer" evidence="2">
    <location>
        <position position="164"/>
    </location>
</feature>
<dbReference type="HAMAP" id="MF_01678">
    <property type="entry name" value="Salvage_MtnA"/>
    <property type="match status" value="1"/>
</dbReference>
<comment type="similarity">
    <text evidence="2">Belongs to the EIF-2B alpha/beta/delta subunits family. MtnA subfamily.</text>
</comment>
<dbReference type="EC" id="5.3.1.23" evidence="2"/>
<feature type="binding site" evidence="2">
    <location>
        <position position="203"/>
    </location>
    <ligand>
        <name>substrate</name>
    </ligand>
</feature>
<evidence type="ECO:0000313" key="3">
    <source>
        <dbReference type="EMBL" id="HAC6678754.1"/>
    </source>
</evidence>
<dbReference type="AlphaFoldDB" id="A0A702BBT5"/>
<keyword evidence="2" id="KW-0028">Amino-acid biosynthesis</keyword>
<keyword evidence="2" id="KW-0486">Methionine biosynthesis</keyword>
<dbReference type="UniPathway" id="UPA00904">
    <property type="reaction ID" value="UER00874"/>
</dbReference>
<protein>
    <recommendedName>
        <fullName evidence="2">Methylthioribose-1-phosphate isomerase</fullName>
        <shortName evidence="2">M1Pi</shortName>
        <shortName evidence="2">MTR-1-P isomerase</shortName>
        <ecNumber evidence="2">5.3.1.23</ecNumber>
    </recommendedName>
    <alternativeName>
        <fullName evidence="2">S-methyl-5-thioribose-1-phosphate isomerase</fullName>
    </alternativeName>
</protein>
<dbReference type="Pfam" id="PF01008">
    <property type="entry name" value="IF-2B"/>
    <property type="match status" value="1"/>
</dbReference>
<reference evidence="3" key="1">
    <citation type="journal article" date="2018" name="Genome Biol.">
        <title>SKESA: strategic k-mer extension for scrupulous assemblies.</title>
        <authorList>
            <person name="Souvorov A."/>
            <person name="Agarwala R."/>
            <person name="Lipman D.J."/>
        </authorList>
    </citation>
    <scope>NUCLEOTIDE SEQUENCE</scope>
    <source>
        <strain evidence="3">M138</strain>
    </source>
</reference>
<dbReference type="InterPro" id="IPR011559">
    <property type="entry name" value="Initiation_fac_2B_a/b/d"/>
</dbReference>
<gene>
    <name evidence="2 3" type="primary">mtnA</name>
    <name evidence="3" type="ORF">G0D12_24170</name>
</gene>
<sequence>MNINGKHYRTIWVSESGNTIKIIDQTKLPFKFEIAELTSADMAATAIQEMWIRGAPLIGVVAAYGMALGMKANSHDTNLQRCYDLLIKTRPTAINLKWALDRTLSVLHPLPAGEREYAAWKLAAEIADEDVRLCEKIGQYGAEIIHTLAQKKPAGSVVNILTHCNAGWLATVDWGTALSPVYKAHEAGINIHVWVDETRPRNQGGLTAFELGSHGVPHTLIADNAGGHLMQHGEVDLCIVGSDRTTARGDVCNKIGTYLKALAAHDNNIPFYVALPSPSIDWSIMDGIREIPIEQRDGTEQSHVYGITPQGELSWVNTAPEGTRCGNYAFDVTPARYITGLITEWGVCAATEIALANMFAVSKADYTQ</sequence>
<reference evidence="3" key="2">
    <citation type="submission" date="2018-07" db="EMBL/GenBank/DDBJ databases">
        <authorList>
            <consortium name="NCBI Pathogen Detection Project"/>
        </authorList>
    </citation>
    <scope>NUCLEOTIDE SEQUENCE</scope>
    <source>
        <strain evidence="3">M138</strain>
    </source>
</reference>
<dbReference type="Gene3D" id="3.40.50.10470">
    <property type="entry name" value="Translation initiation factor eif-2b, domain 2"/>
    <property type="match status" value="1"/>
</dbReference>
<organism evidence="3">
    <name type="scientific">Salmonella enterica subsp. enterica serovar Eastbourne</name>
    <dbReference type="NCBI Taxonomy" id="486993"/>
    <lineage>
        <taxon>Bacteria</taxon>
        <taxon>Pseudomonadati</taxon>
        <taxon>Pseudomonadota</taxon>
        <taxon>Gammaproteobacteria</taxon>
        <taxon>Enterobacterales</taxon>
        <taxon>Enterobacteriaceae</taxon>
        <taxon>Salmonella</taxon>
    </lineage>
</organism>
<dbReference type="PANTHER" id="PTHR43475">
    <property type="entry name" value="METHYLTHIORIBOSE-1-PHOSPHATE ISOMERASE"/>
    <property type="match status" value="1"/>
</dbReference>
<proteinExistence type="inferred from homology"/>
<dbReference type="Gene3D" id="1.20.120.420">
    <property type="entry name" value="translation initiation factor eif-2b, domain 1"/>
    <property type="match status" value="1"/>
</dbReference>
<dbReference type="InterPro" id="IPR042529">
    <property type="entry name" value="IF_2B-like_C"/>
</dbReference>
<feature type="binding site" evidence="2">
    <location>
        <begin position="253"/>
        <end position="254"/>
    </location>
    <ligand>
        <name>substrate</name>
    </ligand>
</feature>
<dbReference type="InterPro" id="IPR037171">
    <property type="entry name" value="NagB/RpiA_transferase-like"/>
</dbReference>
<comment type="function">
    <text evidence="2">Catalyzes the interconversion of methylthioribose-1-phosphate (MTR-1-P) into methylthioribulose-1-phosphate (MTRu-1-P).</text>
</comment>
<comment type="pathway">
    <text evidence="2">Amino-acid biosynthesis; L-methionine biosynthesis via salvage pathway; L-methionine from S-methyl-5-thio-alpha-D-ribose 1-phosphate: step 1/6.</text>
</comment>
<dbReference type="InterPro" id="IPR000649">
    <property type="entry name" value="IF-2B-related"/>
</dbReference>
<comment type="catalytic activity">
    <reaction evidence="2">
        <text>5-(methylsulfanyl)-alpha-D-ribose 1-phosphate = 5-(methylsulfanyl)-D-ribulose 1-phosphate</text>
        <dbReference type="Rhea" id="RHEA:19989"/>
        <dbReference type="ChEBI" id="CHEBI:58533"/>
        <dbReference type="ChEBI" id="CHEBI:58548"/>
        <dbReference type="EC" id="5.3.1.23"/>
    </reaction>
</comment>
<dbReference type="EMBL" id="DAAMHJ010000032">
    <property type="protein sequence ID" value="HAC6678754.1"/>
    <property type="molecule type" value="Genomic_DNA"/>
</dbReference>
<dbReference type="SUPFAM" id="SSF100950">
    <property type="entry name" value="NagB/RpiA/CoA transferase-like"/>
    <property type="match status" value="1"/>
</dbReference>
<evidence type="ECO:0000256" key="1">
    <source>
        <dbReference type="ARBA" id="ARBA00023235"/>
    </source>
</evidence>
<keyword evidence="1 2" id="KW-0413">Isomerase</keyword>
<dbReference type="NCBIfam" id="TIGR00524">
    <property type="entry name" value="eIF-2B_rel"/>
    <property type="match status" value="1"/>
</dbReference>
<accession>A0A702BBT5</accession>
<name>A0A702BBT5_SALET</name>
<dbReference type="NCBIfam" id="TIGR00512">
    <property type="entry name" value="salvage_mtnA"/>
    <property type="match status" value="1"/>
</dbReference>